<dbReference type="GO" id="GO:0016936">
    <property type="term" value="F:galactoside binding"/>
    <property type="evidence" value="ECO:0007669"/>
    <property type="project" value="TreeGrafter"/>
</dbReference>
<dbReference type="SMART" id="SM00276">
    <property type="entry name" value="GLECT"/>
    <property type="match status" value="1"/>
</dbReference>
<dbReference type="PANTHER" id="PTHR11346">
    <property type="entry name" value="GALECTIN"/>
    <property type="match status" value="1"/>
</dbReference>
<dbReference type="EnsemblMetazoa" id="AALB007434-RA">
    <property type="protein sequence ID" value="AALB007434-PA"/>
    <property type="gene ID" value="AALB007434"/>
</dbReference>
<keyword evidence="1" id="KW-0430">Lectin</keyword>
<dbReference type="PROSITE" id="PS51304">
    <property type="entry name" value="GALECTIN"/>
    <property type="match status" value="1"/>
</dbReference>
<proteinExistence type="predicted"/>
<dbReference type="Gene3D" id="2.60.120.200">
    <property type="match status" value="1"/>
</dbReference>
<evidence type="ECO:0000313" key="2">
    <source>
        <dbReference type="EnsemblMetazoa" id="AALB007434-PA"/>
    </source>
</evidence>
<protein>
    <submittedName>
        <fullName evidence="2">Galectin</fullName>
    </submittedName>
</protein>
<dbReference type="Proteomes" id="UP000069272">
    <property type="component" value="Chromosome 3R"/>
</dbReference>
<dbReference type="InterPro" id="IPR044156">
    <property type="entry name" value="Galectin-like"/>
</dbReference>
<dbReference type="VEuPathDB" id="VectorBase:AALB007434"/>
<dbReference type="VEuPathDB" id="VectorBase:AALB20_033746"/>
<dbReference type="SUPFAM" id="SSF49899">
    <property type="entry name" value="Concanavalin A-like lectins/glucanases"/>
    <property type="match status" value="1"/>
</dbReference>
<reference evidence="2 3" key="1">
    <citation type="journal article" date="2017" name="G3 (Bethesda)">
        <title>The Physical Genome Mapping of Anopheles albimanus Corrected Scaffold Misassemblies and Identified Interarm Rearrangements in Genus Anopheles.</title>
        <authorList>
            <person name="Artemov G.N."/>
            <person name="Peery A.N."/>
            <person name="Jiang X."/>
            <person name="Tu Z."/>
            <person name="Stegniy V.N."/>
            <person name="Sharakhova M.V."/>
            <person name="Sharakhov I.V."/>
        </authorList>
    </citation>
    <scope>NUCLEOTIDE SEQUENCE [LARGE SCALE GENOMIC DNA]</scope>
    <source>
        <strain evidence="2 3">ALBI9_A</strain>
    </source>
</reference>
<dbReference type="AlphaFoldDB" id="A0A182FLM5"/>
<name>A0A182FLM5_ANOAL</name>
<dbReference type="InterPro" id="IPR001079">
    <property type="entry name" value="Galectin_CRD"/>
</dbReference>
<dbReference type="GO" id="GO:0030246">
    <property type="term" value="F:carbohydrate binding"/>
    <property type="evidence" value="ECO:0007669"/>
    <property type="project" value="UniProtKB-UniRule"/>
</dbReference>
<organism evidence="2 3">
    <name type="scientific">Anopheles albimanus</name>
    <name type="common">New world malaria mosquito</name>
    <dbReference type="NCBI Taxonomy" id="7167"/>
    <lineage>
        <taxon>Eukaryota</taxon>
        <taxon>Metazoa</taxon>
        <taxon>Ecdysozoa</taxon>
        <taxon>Arthropoda</taxon>
        <taxon>Hexapoda</taxon>
        <taxon>Insecta</taxon>
        <taxon>Pterygota</taxon>
        <taxon>Neoptera</taxon>
        <taxon>Endopterygota</taxon>
        <taxon>Diptera</taxon>
        <taxon>Nematocera</taxon>
        <taxon>Culicoidea</taxon>
        <taxon>Culicidae</taxon>
        <taxon>Anophelinae</taxon>
        <taxon>Anopheles</taxon>
    </lineage>
</organism>
<dbReference type="PANTHER" id="PTHR11346:SF176">
    <property type="entry name" value="32 KDA BETA-GALACTOSIDE-BINDING LECTIN LEC-3"/>
    <property type="match status" value="1"/>
</dbReference>
<dbReference type="STRING" id="7167.A0A182FLM5"/>
<sequence>VLPYVGQLPSELRYGSHIKVRGHFREPQATVHIILQREALLNPNEEVPLCLMIHPERREIVRHRLCSDCSNGTGTERVRDLPIERDQDFELSIVATSTGYEMALHGTRHHTFPHRMPLSAAQFLFVSSGCVVFAITFENGTGPIGGSMPIAGDYPQQPTAPPMHPAARLYPTLFEQKQIADPTHHQHHHGALQPQPLSLQHHQHQLTELILQVLPLMQLQLEANGHTVNARSQGATRYSHGLLTGNLARNVLPLFQQSAGRRRPFNVPRFGPRRSWVFCPTNDDIMPAVIW</sequence>
<keyword evidence="3" id="KW-1185">Reference proteome</keyword>
<evidence type="ECO:0000256" key="1">
    <source>
        <dbReference type="ARBA" id="ARBA00022734"/>
    </source>
</evidence>
<evidence type="ECO:0000313" key="3">
    <source>
        <dbReference type="Proteomes" id="UP000069272"/>
    </source>
</evidence>
<accession>A0A182FLM5</accession>
<dbReference type="Pfam" id="PF00337">
    <property type="entry name" value="Gal-bind_lectin"/>
    <property type="match status" value="1"/>
</dbReference>
<dbReference type="InterPro" id="IPR013320">
    <property type="entry name" value="ConA-like_dom_sf"/>
</dbReference>
<reference evidence="2" key="2">
    <citation type="submission" date="2022-08" db="UniProtKB">
        <authorList>
            <consortium name="EnsemblMetazoa"/>
        </authorList>
    </citation>
    <scope>IDENTIFICATION</scope>
    <source>
        <strain evidence="2">STECLA/ALBI9_A</strain>
    </source>
</reference>
<dbReference type="SMART" id="SM00908">
    <property type="entry name" value="Gal-bind_lectin"/>
    <property type="match status" value="1"/>
</dbReference>